<dbReference type="PANTHER" id="PTHR38926:SF5">
    <property type="entry name" value="F-BOX AND LEUCINE-RICH REPEAT PROTEIN 6"/>
    <property type="match status" value="1"/>
</dbReference>
<evidence type="ECO:0000313" key="3">
    <source>
        <dbReference type="Proteomes" id="UP001221142"/>
    </source>
</evidence>
<protein>
    <recommendedName>
        <fullName evidence="4">F-box domain-containing protein</fullName>
    </recommendedName>
</protein>
<reference evidence="2" key="1">
    <citation type="submission" date="2023-03" db="EMBL/GenBank/DDBJ databases">
        <title>Massive genome expansion in bonnet fungi (Mycena s.s.) driven by repeated elements and novel gene families across ecological guilds.</title>
        <authorList>
            <consortium name="Lawrence Berkeley National Laboratory"/>
            <person name="Harder C.B."/>
            <person name="Miyauchi S."/>
            <person name="Viragh M."/>
            <person name="Kuo A."/>
            <person name="Thoen E."/>
            <person name="Andreopoulos B."/>
            <person name="Lu D."/>
            <person name="Skrede I."/>
            <person name="Drula E."/>
            <person name="Henrissat B."/>
            <person name="Morin E."/>
            <person name="Kohler A."/>
            <person name="Barry K."/>
            <person name="LaButti K."/>
            <person name="Morin E."/>
            <person name="Salamov A."/>
            <person name="Lipzen A."/>
            <person name="Mereny Z."/>
            <person name="Hegedus B."/>
            <person name="Baldrian P."/>
            <person name="Stursova M."/>
            <person name="Weitz H."/>
            <person name="Taylor A."/>
            <person name="Grigoriev I.V."/>
            <person name="Nagy L.G."/>
            <person name="Martin F."/>
            <person name="Kauserud H."/>
        </authorList>
    </citation>
    <scope>NUCLEOTIDE SEQUENCE</scope>
    <source>
        <strain evidence="2">9284</strain>
    </source>
</reference>
<evidence type="ECO:0000256" key="1">
    <source>
        <dbReference type="SAM" id="Coils"/>
    </source>
</evidence>
<accession>A0AAD7C9R1</accession>
<dbReference type="PANTHER" id="PTHR38926">
    <property type="entry name" value="F-BOX DOMAIN CONTAINING PROTEIN, EXPRESSED"/>
    <property type="match status" value="1"/>
</dbReference>
<dbReference type="EMBL" id="JARKIF010000004">
    <property type="protein sequence ID" value="KAJ7641562.1"/>
    <property type="molecule type" value="Genomic_DNA"/>
</dbReference>
<comment type="caution">
    <text evidence="2">The sequence shown here is derived from an EMBL/GenBank/DDBJ whole genome shotgun (WGS) entry which is preliminary data.</text>
</comment>
<dbReference type="AlphaFoldDB" id="A0AAD7C9R1"/>
<dbReference type="SUPFAM" id="SSF52047">
    <property type="entry name" value="RNI-like"/>
    <property type="match status" value="1"/>
</dbReference>
<dbReference type="InterPro" id="IPR032675">
    <property type="entry name" value="LRR_dom_sf"/>
</dbReference>
<name>A0AAD7C9R1_9AGAR</name>
<keyword evidence="1" id="KW-0175">Coiled coil</keyword>
<dbReference type="Gene3D" id="3.80.10.10">
    <property type="entry name" value="Ribonuclease Inhibitor"/>
    <property type="match status" value="1"/>
</dbReference>
<sequence length="441" mass="49429">MSVQALEAQISAVSKDVERQKEVLKKLERSRSLLQRQLNDIRDPITRLPLEISSEIFLRCLCLDRASPEYRRTGIDDIPIILLQICHAWTEIALSTTALWSTLHIVLLRSLGFSPVFERWLERARNQPLELRVTINAEAADDDEGLGAFEDDITALIQARFGRLKSLDIELGGQYSSTLGIHFGVTEMFPLLRTLKICGLSRLECPSSSLIELLRHSPNLVELSIQDMNLLPNATGALVFQHLRRLDLVLNPWNPESDDHILACITAPGLESLELGNMHMVLAQLVPFLERSSPPLQKLSIDFLQMKLGGWPVDSELLVGILDICPTATQLEISCPYSDAIAQLSAILARSDSSKILPNLQILEFLMPQGTFPDSYWDMLLPVILARRTTLRTLRIRSYVWNPKSVLLDSFVSPVVLPALKELEAGGMSVWIGKDKNLFPS</sequence>
<evidence type="ECO:0008006" key="4">
    <source>
        <dbReference type="Google" id="ProtNLM"/>
    </source>
</evidence>
<evidence type="ECO:0000313" key="2">
    <source>
        <dbReference type="EMBL" id="KAJ7641562.1"/>
    </source>
</evidence>
<gene>
    <name evidence="2" type="ORF">FB45DRAFT_1054052</name>
</gene>
<organism evidence="2 3">
    <name type="scientific">Roridomyces roridus</name>
    <dbReference type="NCBI Taxonomy" id="1738132"/>
    <lineage>
        <taxon>Eukaryota</taxon>
        <taxon>Fungi</taxon>
        <taxon>Dikarya</taxon>
        <taxon>Basidiomycota</taxon>
        <taxon>Agaricomycotina</taxon>
        <taxon>Agaricomycetes</taxon>
        <taxon>Agaricomycetidae</taxon>
        <taxon>Agaricales</taxon>
        <taxon>Marasmiineae</taxon>
        <taxon>Mycenaceae</taxon>
        <taxon>Roridomyces</taxon>
    </lineage>
</organism>
<keyword evidence="3" id="KW-1185">Reference proteome</keyword>
<proteinExistence type="predicted"/>
<feature type="coiled-coil region" evidence="1">
    <location>
        <begin position="3"/>
        <end position="37"/>
    </location>
</feature>
<dbReference type="Proteomes" id="UP001221142">
    <property type="component" value="Unassembled WGS sequence"/>
</dbReference>